<dbReference type="AlphaFoldDB" id="A0A6M0RC60"/>
<gene>
    <name evidence="1" type="ORF">FDF74_11435</name>
</gene>
<dbReference type="Proteomes" id="UP000473885">
    <property type="component" value="Unassembled WGS sequence"/>
</dbReference>
<name>A0A6M0RC60_9CLOT</name>
<proteinExistence type="predicted"/>
<keyword evidence="2" id="KW-1185">Reference proteome</keyword>
<evidence type="ECO:0000313" key="2">
    <source>
        <dbReference type="Proteomes" id="UP000473885"/>
    </source>
</evidence>
<accession>A0A6M0RC60</accession>
<organism evidence="1 2">
    <name type="scientific">Clostridium niameyense</name>
    <dbReference type="NCBI Taxonomy" id="1622073"/>
    <lineage>
        <taxon>Bacteria</taxon>
        <taxon>Bacillati</taxon>
        <taxon>Bacillota</taxon>
        <taxon>Clostridia</taxon>
        <taxon>Eubacteriales</taxon>
        <taxon>Clostridiaceae</taxon>
        <taxon>Clostridium</taxon>
    </lineage>
</organism>
<dbReference type="EMBL" id="SXDP01000013">
    <property type="protein sequence ID" value="NEZ47793.1"/>
    <property type="molecule type" value="Genomic_DNA"/>
</dbReference>
<comment type="caution">
    <text evidence="1">The sequence shown here is derived from an EMBL/GenBank/DDBJ whole genome shotgun (WGS) entry which is preliminary data.</text>
</comment>
<protein>
    <submittedName>
        <fullName evidence="1">Uncharacterized protein</fullName>
    </submittedName>
</protein>
<sequence length="82" mass="9597">MFDDEEVTYEEIEYNSTEEMQVVDEIRIGLMLGEISPSITKKELKEWFANLQMKKKNFCENVTGQDLVEIAKSCGIKIRELF</sequence>
<evidence type="ECO:0000313" key="1">
    <source>
        <dbReference type="EMBL" id="NEZ47793.1"/>
    </source>
</evidence>
<dbReference type="RefSeq" id="WP_163249681.1">
    <property type="nucleotide sequence ID" value="NZ_SXDP01000013.1"/>
</dbReference>
<reference evidence="1 2" key="1">
    <citation type="submission" date="2019-04" db="EMBL/GenBank/DDBJ databases">
        <title>Genome sequencing of Clostridium botulinum Groups I-IV and Clostridium butyricum.</title>
        <authorList>
            <person name="Brunt J."/>
            <person name="Van Vliet A.H.M."/>
            <person name="Stringer S.C."/>
            <person name="Carter A.T."/>
            <person name="Peck M.W."/>
        </authorList>
    </citation>
    <scope>NUCLEOTIDE SEQUENCE [LARGE SCALE GENOMIC DNA]</scope>
    <source>
        <strain evidence="1 2">IFR 18/094</strain>
    </source>
</reference>